<comment type="subcellular location">
    <subcellularLocation>
        <location evidence="2">Cytoplasm</location>
    </subcellularLocation>
    <subcellularLocation>
        <location evidence="1">Nucleus</location>
    </subcellularLocation>
</comment>
<dbReference type="AlphaFoldDB" id="A0A072U742"/>
<evidence type="ECO:0000256" key="5">
    <source>
        <dbReference type="ARBA" id="ARBA00022821"/>
    </source>
</evidence>
<accession>A0A072U742</accession>
<dbReference type="OrthoDB" id="438440at2759"/>
<proteinExistence type="predicted"/>
<evidence type="ECO:0000313" key="11">
    <source>
        <dbReference type="Proteomes" id="UP000002051"/>
    </source>
</evidence>
<dbReference type="SMR" id="A0A072U742"/>
<dbReference type="GO" id="GO:0006629">
    <property type="term" value="P:lipid metabolic process"/>
    <property type="evidence" value="ECO:0007669"/>
    <property type="project" value="InterPro"/>
</dbReference>
<dbReference type="GO" id="GO:0006952">
    <property type="term" value="P:defense response"/>
    <property type="evidence" value="ECO:0007669"/>
    <property type="project" value="UniProtKB-KW"/>
</dbReference>
<evidence type="ECO:0000259" key="8">
    <source>
        <dbReference type="Pfam" id="PF18117"/>
    </source>
</evidence>
<gene>
    <name evidence="10" type="primary">25495237</name>
    <name evidence="9" type="ordered locus">MTR_6g008015</name>
</gene>
<keyword evidence="3" id="KW-0963">Cytoplasm</keyword>
<dbReference type="InterPro" id="IPR044603">
    <property type="entry name" value="SAG101-like"/>
</dbReference>
<keyword evidence="11" id="KW-1185">Reference proteome</keyword>
<dbReference type="InterPro" id="IPR029058">
    <property type="entry name" value="AB_hydrolase_fold"/>
</dbReference>
<reference evidence="10" key="3">
    <citation type="submission" date="2015-04" db="UniProtKB">
        <authorList>
            <consortium name="EnsemblPlants"/>
        </authorList>
    </citation>
    <scope>IDENTIFICATION</scope>
    <source>
        <strain evidence="10">cv. Jemalong A17</strain>
    </source>
</reference>
<keyword evidence="5" id="KW-0611">Plant defense</keyword>
<protein>
    <submittedName>
        <fullName evidence="9">Senescence-associated protein</fullName>
    </submittedName>
</protein>
<dbReference type="GO" id="GO:0016298">
    <property type="term" value="F:lipase activity"/>
    <property type="evidence" value="ECO:0000318"/>
    <property type="project" value="GO_Central"/>
</dbReference>
<keyword evidence="6" id="KW-0539">Nucleus</keyword>
<dbReference type="GO" id="GO:0005737">
    <property type="term" value="C:cytoplasm"/>
    <property type="evidence" value="ECO:0007669"/>
    <property type="project" value="UniProtKB-SubCell"/>
</dbReference>
<feature type="domain" description="Fungal lipase-type" evidence="7">
    <location>
        <begin position="90"/>
        <end position="210"/>
    </location>
</feature>
<dbReference type="EnsemblPlants" id="KEH24918">
    <property type="protein sequence ID" value="KEH24918"/>
    <property type="gene ID" value="MTR_6g008015"/>
</dbReference>
<evidence type="ECO:0000256" key="4">
    <source>
        <dbReference type="ARBA" id="ARBA00022801"/>
    </source>
</evidence>
<dbReference type="InterPro" id="IPR041266">
    <property type="entry name" value="EDS1_EP"/>
</dbReference>
<name>A0A072U742_MEDTR</name>
<reference evidence="9 11" key="1">
    <citation type="journal article" date="2011" name="Nature">
        <title>The Medicago genome provides insight into the evolution of rhizobial symbioses.</title>
        <authorList>
            <person name="Young N.D."/>
            <person name="Debelle F."/>
            <person name="Oldroyd G.E."/>
            <person name="Geurts R."/>
            <person name="Cannon S.B."/>
            <person name="Udvardi M.K."/>
            <person name="Benedito V.A."/>
            <person name="Mayer K.F."/>
            <person name="Gouzy J."/>
            <person name="Schoof H."/>
            <person name="Van de Peer Y."/>
            <person name="Proost S."/>
            <person name="Cook D.R."/>
            <person name="Meyers B.C."/>
            <person name="Spannagl M."/>
            <person name="Cheung F."/>
            <person name="De Mita S."/>
            <person name="Krishnakumar V."/>
            <person name="Gundlach H."/>
            <person name="Zhou S."/>
            <person name="Mudge J."/>
            <person name="Bharti A.K."/>
            <person name="Murray J.D."/>
            <person name="Naoumkina M.A."/>
            <person name="Rosen B."/>
            <person name="Silverstein K.A."/>
            <person name="Tang H."/>
            <person name="Rombauts S."/>
            <person name="Zhao P.X."/>
            <person name="Zhou P."/>
            <person name="Barbe V."/>
            <person name="Bardou P."/>
            <person name="Bechner M."/>
            <person name="Bellec A."/>
            <person name="Berger A."/>
            <person name="Berges H."/>
            <person name="Bidwell S."/>
            <person name="Bisseling T."/>
            <person name="Choisne N."/>
            <person name="Couloux A."/>
            <person name="Denny R."/>
            <person name="Deshpande S."/>
            <person name="Dai X."/>
            <person name="Doyle J.J."/>
            <person name="Dudez A.M."/>
            <person name="Farmer A.D."/>
            <person name="Fouteau S."/>
            <person name="Franken C."/>
            <person name="Gibelin C."/>
            <person name="Gish J."/>
            <person name="Goldstein S."/>
            <person name="Gonzalez A.J."/>
            <person name="Green P.J."/>
            <person name="Hallab A."/>
            <person name="Hartog M."/>
            <person name="Hua A."/>
            <person name="Humphray S.J."/>
            <person name="Jeong D.H."/>
            <person name="Jing Y."/>
            <person name="Jocker A."/>
            <person name="Kenton S.M."/>
            <person name="Kim D.J."/>
            <person name="Klee K."/>
            <person name="Lai H."/>
            <person name="Lang C."/>
            <person name="Lin S."/>
            <person name="Macmil S.L."/>
            <person name="Magdelenat G."/>
            <person name="Matthews L."/>
            <person name="McCorrison J."/>
            <person name="Monaghan E.L."/>
            <person name="Mun J.H."/>
            <person name="Najar F.Z."/>
            <person name="Nicholson C."/>
            <person name="Noirot C."/>
            <person name="O'Bleness M."/>
            <person name="Paule C.R."/>
            <person name="Poulain J."/>
            <person name="Prion F."/>
            <person name="Qin B."/>
            <person name="Qu C."/>
            <person name="Retzel E.F."/>
            <person name="Riddle C."/>
            <person name="Sallet E."/>
            <person name="Samain S."/>
            <person name="Samson N."/>
            <person name="Sanders I."/>
            <person name="Saurat O."/>
            <person name="Scarpelli C."/>
            <person name="Schiex T."/>
            <person name="Segurens B."/>
            <person name="Severin A.J."/>
            <person name="Sherrier D.J."/>
            <person name="Shi R."/>
            <person name="Sims S."/>
            <person name="Singer S.R."/>
            <person name="Sinharoy S."/>
            <person name="Sterck L."/>
            <person name="Viollet A."/>
            <person name="Wang B.B."/>
            <person name="Wang K."/>
            <person name="Wang M."/>
            <person name="Wang X."/>
            <person name="Warfsmann J."/>
            <person name="Weissenbach J."/>
            <person name="White D.D."/>
            <person name="White J.D."/>
            <person name="Wiley G.B."/>
            <person name="Wincker P."/>
            <person name="Xing Y."/>
            <person name="Yang L."/>
            <person name="Yao Z."/>
            <person name="Ying F."/>
            <person name="Zhai J."/>
            <person name="Zhou L."/>
            <person name="Zuber A."/>
            <person name="Denarie J."/>
            <person name="Dixon R.A."/>
            <person name="May G.D."/>
            <person name="Schwartz D.C."/>
            <person name="Rogers J."/>
            <person name="Quetier F."/>
            <person name="Town C.D."/>
            <person name="Roe B.A."/>
        </authorList>
    </citation>
    <scope>NUCLEOTIDE SEQUENCE [LARGE SCALE GENOMIC DNA]</scope>
    <source>
        <strain evidence="9">A17</strain>
        <strain evidence="10 11">cv. Jemalong A17</strain>
    </source>
</reference>
<keyword evidence="4" id="KW-0378">Hydrolase</keyword>
<evidence type="ECO:0000256" key="2">
    <source>
        <dbReference type="ARBA" id="ARBA00004496"/>
    </source>
</evidence>
<dbReference type="Gene3D" id="3.40.50.1820">
    <property type="entry name" value="alpha/beta hydrolase"/>
    <property type="match status" value="1"/>
</dbReference>
<dbReference type="SUPFAM" id="SSF53474">
    <property type="entry name" value="alpha/beta-Hydrolases"/>
    <property type="match status" value="1"/>
</dbReference>
<evidence type="ECO:0000256" key="3">
    <source>
        <dbReference type="ARBA" id="ARBA00022490"/>
    </source>
</evidence>
<evidence type="ECO:0000313" key="9">
    <source>
        <dbReference type="EMBL" id="KEH24918.1"/>
    </source>
</evidence>
<dbReference type="InterPro" id="IPR002921">
    <property type="entry name" value="Fungal_lipase-type"/>
</dbReference>
<evidence type="ECO:0000256" key="6">
    <source>
        <dbReference type="ARBA" id="ARBA00023242"/>
    </source>
</evidence>
<organism evidence="9 11">
    <name type="scientific">Medicago truncatula</name>
    <name type="common">Barrel medic</name>
    <name type="synonym">Medicago tribuloides</name>
    <dbReference type="NCBI Taxonomy" id="3880"/>
    <lineage>
        <taxon>Eukaryota</taxon>
        <taxon>Viridiplantae</taxon>
        <taxon>Streptophyta</taxon>
        <taxon>Embryophyta</taxon>
        <taxon>Tracheophyta</taxon>
        <taxon>Spermatophyta</taxon>
        <taxon>Magnoliopsida</taxon>
        <taxon>eudicotyledons</taxon>
        <taxon>Gunneridae</taxon>
        <taxon>Pentapetalae</taxon>
        <taxon>rosids</taxon>
        <taxon>fabids</taxon>
        <taxon>Fabales</taxon>
        <taxon>Fabaceae</taxon>
        <taxon>Papilionoideae</taxon>
        <taxon>50 kb inversion clade</taxon>
        <taxon>NPAAA clade</taxon>
        <taxon>Hologalegina</taxon>
        <taxon>IRL clade</taxon>
        <taxon>Trifolieae</taxon>
        <taxon>Medicago</taxon>
    </lineage>
</organism>
<evidence type="ECO:0000256" key="1">
    <source>
        <dbReference type="ARBA" id="ARBA00004123"/>
    </source>
</evidence>
<evidence type="ECO:0000313" key="10">
    <source>
        <dbReference type="EnsemblPlants" id="KEH24918"/>
    </source>
</evidence>
<sequence>MAQLPPKLFSSGIEHASFVTSYQILKKAWNVISSNYQDIVTNDGVGLCWKVYKEQNPDLTIIAFEATKDSSNLQSDLISSSDLNKKKNFHQFDFLCSKKNPSFSLNSTAFSLFYDNIQKLDELKSKILGAYPGTPLIVTGKGLGGSIASLFTISLLDNIGSTKNRPLCITFGSPLVGDRKLQRAISRSSNWNSCFINVVFCNDPHPRLFITNYMPFGTFLFCSDSGSTCFENPESNLEIIVTLSKMHGQNQGFKLDEYGSIVENLRRRAFFKDVSTPAGDRTHSDKLVIGISLQLQALGLTPNILQELDIDVNALETKIKRLEQFLIFQKKTSFDPSKKLNEMRRHMAQLEWYRKKTKNLDIGYYDSYKNKNVSADYEVDWYLKSIIFFWEKMVEEADLKPQREGAAFRTRWIFGGTTYRRMVEPLAIAQYYRDGGKDYINKQRSKHFKALEEWLEEGQTKAKIESNRINRKNVEVILTIDSCFWAHVEEAILACKELKVVKYKEEVLNKLVEFENYVYGLLKDYVVSPEIFLRQSSYMSWWNNYKVVKGSSYTSKLANFMNDAGNIKLYGLGGYDFP</sequence>
<dbReference type="KEGG" id="mtr:25495237"/>
<feature type="domain" description="EDS1 EP" evidence="8">
    <location>
        <begin position="348"/>
        <end position="560"/>
    </location>
</feature>
<reference evidence="9 11" key="2">
    <citation type="journal article" date="2014" name="BMC Genomics">
        <title>An improved genome release (version Mt4.0) for the model legume Medicago truncatula.</title>
        <authorList>
            <person name="Tang H."/>
            <person name="Krishnakumar V."/>
            <person name="Bidwell S."/>
            <person name="Rosen B."/>
            <person name="Chan A."/>
            <person name="Zhou S."/>
            <person name="Gentzbittel L."/>
            <person name="Childs K.L."/>
            <person name="Yandell M."/>
            <person name="Gundlach H."/>
            <person name="Mayer K.F."/>
            <person name="Schwartz D.C."/>
            <person name="Town C.D."/>
        </authorList>
    </citation>
    <scope>GENOME REANNOTATION</scope>
    <source>
        <strain evidence="9">A17</strain>
        <strain evidence="10 11">cv. Jemalong A17</strain>
    </source>
</reference>
<dbReference type="PANTHER" id="PTHR46898">
    <property type="entry name" value="SENESCENCE-ASSOCIATED CARBOXYLESTERASE 101"/>
    <property type="match status" value="1"/>
</dbReference>
<dbReference type="Pfam" id="PF18117">
    <property type="entry name" value="EDS1_EP"/>
    <property type="match status" value="1"/>
</dbReference>
<dbReference type="EMBL" id="CM001222">
    <property type="protein sequence ID" value="KEH24918.1"/>
    <property type="molecule type" value="Genomic_DNA"/>
</dbReference>
<dbReference type="PANTHER" id="PTHR46898:SF3">
    <property type="entry name" value="FUNGAL LIPASE-LIKE DOMAIN-CONTAINING PROTEIN"/>
    <property type="match status" value="1"/>
</dbReference>
<dbReference type="GO" id="GO:0005634">
    <property type="term" value="C:nucleus"/>
    <property type="evidence" value="ECO:0007669"/>
    <property type="project" value="UniProtKB-SubCell"/>
</dbReference>
<dbReference type="HOGENOM" id="CLU_016367_3_0_1"/>
<dbReference type="STRING" id="3880.A0A072U742"/>
<evidence type="ECO:0000259" key="7">
    <source>
        <dbReference type="Pfam" id="PF01764"/>
    </source>
</evidence>
<dbReference type="Proteomes" id="UP000002051">
    <property type="component" value="Chromosome 6"/>
</dbReference>
<dbReference type="Pfam" id="PF01764">
    <property type="entry name" value="Lipase_3"/>
    <property type="match status" value="1"/>
</dbReference>
<dbReference type="GO" id="GO:0052689">
    <property type="term" value="F:carboxylic ester hydrolase activity"/>
    <property type="evidence" value="ECO:0007669"/>
    <property type="project" value="InterPro"/>
</dbReference>